<reference evidence="1 2" key="2">
    <citation type="journal article" date="2022" name="Mol. Ecol. Resour.">
        <title>The genomes of chicory, endive, great burdock and yacon provide insights into Asteraceae paleo-polyploidization history and plant inulin production.</title>
        <authorList>
            <person name="Fan W."/>
            <person name="Wang S."/>
            <person name="Wang H."/>
            <person name="Wang A."/>
            <person name="Jiang F."/>
            <person name="Liu H."/>
            <person name="Zhao H."/>
            <person name="Xu D."/>
            <person name="Zhang Y."/>
        </authorList>
    </citation>
    <scope>NUCLEOTIDE SEQUENCE [LARGE SCALE GENOMIC DNA]</scope>
    <source>
        <strain evidence="2">cv. Punajuju</strain>
        <tissue evidence="1">Leaves</tissue>
    </source>
</reference>
<evidence type="ECO:0000313" key="2">
    <source>
        <dbReference type="Proteomes" id="UP001055811"/>
    </source>
</evidence>
<proteinExistence type="predicted"/>
<organism evidence="1 2">
    <name type="scientific">Cichorium intybus</name>
    <name type="common">Chicory</name>
    <dbReference type="NCBI Taxonomy" id="13427"/>
    <lineage>
        <taxon>Eukaryota</taxon>
        <taxon>Viridiplantae</taxon>
        <taxon>Streptophyta</taxon>
        <taxon>Embryophyta</taxon>
        <taxon>Tracheophyta</taxon>
        <taxon>Spermatophyta</taxon>
        <taxon>Magnoliopsida</taxon>
        <taxon>eudicotyledons</taxon>
        <taxon>Gunneridae</taxon>
        <taxon>Pentapetalae</taxon>
        <taxon>asterids</taxon>
        <taxon>campanulids</taxon>
        <taxon>Asterales</taxon>
        <taxon>Asteraceae</taxon>
        <taxon>Cichorioideae</taxon>
        <taxon>Cichorieae</taxon>
        <taxon>Cichoriinae</taxon>
        <taxon>Cichorium</taxon>
    </lineage>
</organism>
<dbReference type="Proteomes" id="UP001055811">
    <property type="component" value="Linkage Group LG01"/>
</dbReference>
<keyword evidence="2" id="KW-1185">Reference proteome</keyword>
<name>A0ACB9H5W6_CICIN</name>
<protein>
    <submittedName>
        <fullName evidence="1">Uncharacterized protein</fullName>
    </submittedName>
</protein>
<comment type="caution">
    <text evidence="1">The sequence shown here is derived from an EMBL/GenBank/DDBJ whole genome shotgun (WGS) entry which is preliminary data.</text>
</comment>
<gene>
    <name evidence="1" type="ORF">L2E82_04682</name>
</gene>
<accession>A0ACB9H5W6</accession>
<reference evidence="2" key="1">
    <citation type="journal article" date="2022" name="Mol. Ecol. Resour.">
        <title>The genomes of chicory, endive, great burdock and yacon provide insights into Asteraceae palaeo-polyploidization history and plant inulin production.</title>
        <authorList>
            <person name="Fan W."/>
            <person name="Wang S."/>
            <person name="Wang H."/>
            <person name="Wang A."/>
            <person name="Jiang F."/>
            <person name="Liu H."/>
            <person name="Zhao H."/>
            <person name="Xu D."/>
            <person name="Zhang Y."/>
        </authorList>
    </citation>
    <scope>NUCLEOTIDE SEQUENCE [LARGE SCALE GENOMIC DNA]</scope>
    <source>
        <strain evidence="2">cv. Punajuju</strain>
    </source>
</reference>
<dbReference type="EMBL" id="CM042009">
    <property type="protein sequence ID" value="KAI3791089.1"/>
    <property type="molecule type" value="Genomic_DNA"/>
</dbReference>
<sequence>MSSSQPEPIEYQSGTAIMEGIIPMVYKSIKRSMTMKERYQSYNIKEFYPDGYNYHYPQPENKESPQIPTTRSKSTHGNLVNNKKLVRFRSHRLLSCVTGGT</sequence>
<evidence type="ECO:0000313" key="1">
    <source>
        <dbReference type="EMBL" id="KAI3791089.1"/>
    </source>
</evidence>